<name>A0A2W1BCT8_HELAM</name>
<accession>A0A2W1BCT8</accession>
<dbReference type="Proteomes" id="UP000249218">
    <property type="component" value="Unassembled WGS sequence"/>
</dbReference>
<evidence type="ECO:0000313" key="2">
    <source>
        <dbReference type="Proteomes" id="UP000249218"/>
    </source>
</evidence>
<evidence type="ECO:0000313" key="1">
    <source>
        <dbReference type="EMBL" id="PZC71634.1"/>
    </source>
</evidence>
<dbReference type="AlphaFoldDB" id="A0A2W1BCT8"/>
<keyword evidence="2" id="KW-1185">Reference proteome</keyword>
<protein>
    <submittedName>
        <fullName evidence="1">Uncharacterized protein</fullName>
    </submittedName>
</protein>
<gene>
    <name evidence="1" type="primary">HaOG212858</name>
    <name evidence="1" type="ORF">B5X24_HaOG212858</name>
</gene>
<organism evidence="1 2">
    <name type="scientific">Helicoverpa armigera</name>
    <name type="common">Cotton bollworm</name>
    <name type="synonym">Heliothis armigera</name>
    <dbReference type="NCBI Taxonomy" id="29058"/>
    <lineage>
        <taxon>Eukaryota</taxon>
        <taxon>Metazoa</taxon>
        <taxon>Ecdysozoa</taxon>
        <taxon>Arthropoda</taxon>
        <taxon>Hexapoda</taxon>
        <taxon>Insecta</taxon>
        <taxon>Pterygota</taxon>
        <taxon>Neoptera</taxon>
        <taxon>Endopterygota</taxon>
        <taxon>Lepidoptera</taxon>
        <taxon>Glossata</taxon>
        <taxon>Ditrysia</taxon>
        <taxon>Noctuoidea</taxon>
        <taxon>Noctuidae</taxon>
        <taxon>Heliothinae</taxon>
        <taxon>Helicoverpa</taxon>
    </lineage>
</organism>
<reference evidence="1 2" key="1">
    <citation type="journal article" date="2017" name="BMC Biol.">
        <title>Genomic innovations, transcriptional plasticity and gene loss underlying the evolution and divergence of two highly polyphagous and invasive Helicoverpa pest species.</title>
        <authorList>
            <person name="Pearce S.L."/>
            <person name="Clarke D.F."/>
            <person name="East P.D."/>
            <person name="Elfekih S."/>
            <person name="Gordon K.H."/>
            <person name="Jermiin L.S."/>
            <person name="McGaughran A."/>
            <person name="Oakeshott J.G."/>
            <person name="Papanikolaou A."/>
            <person name="Perera O.P."/>
            <person name="Rane R.V."/>
            <person name="Richards S."/>
            <person name="Tay W.T."/>
            <person name="Walsh T.K."/>
            <person name="Anderson A."/>
            <person name="Anderson C.J."/>
            <person name="Asgari S."/>
            <person name="Board P.G."/>
            <person name="Bretschneider A."/>
            <person name="Campbell P.M."/>
            <person name="Chertemps T."/>
            <person name="Christeller J.T."/>
            <person name="Coppin C.W."/>
            <person name="Downes S.J."/>
            <person name="Duan G."/>
            <person name="Farnsworth C.A."/>
            <person name="Good R.T."/>
            <person name="Han L.B."/>
            <person name="Han Y.C."/>
            <person name="Hatje K."/>
            <person name="Horne I."/>
            <person name="Huang Y.P."/>
            <person name="Hughes D.S."/>
            <person name="Jacquin-Joly E."/>
            <person name="James W."/>
            <person name="Jhangiani S."/>
            <person name="Kollmar M."/>
            <person name="Kuwar S.S."/>
            <person name="Li S."/>
            <person name="Liu N.Y."/>
            <person name="Maibeche M.T."/>
            <person name="Miller J.R."/>
            <person name="Montagne N."/>
            <person name="Perry T."/>
            <person name="Qu J."/>
            <person name="Song S.V."/>
            <person name="Sutton G.G."/>
            <person name="Vogel H."/>
            <person name="Walenz B.P."/>
            <person name="Xu W."/>
            <person name="Zhang H.J."/>
            <person name="Zou Z."/>
            <person name="Batterham P."/>
            <person name="Edwards O.R."/>
            <person name="Feyereisen R."/>
            <person name="Gibbs R.A."/>
            <person name="Heckel D.G."/>
            <person name="McGrath A."/>
            <person name="Robin C."/>
            <person name="Scherer S.E."/>
            <person name="Worley K.C."/>
            <person name="Wu Y.D."/>
        </authorList>
    </citation>
    <scope>NUCLEOTIDE SEQUENCE [LARGE SCALE GENOMIC DNA]</scope>
    <source>
        <strain evidence="1">Harm_GR_Male_#8</strain>
        <tissue evidence="1">Whole organism</tissue>
    </source>
</reference>
<dbReference type="EMBL" id="KZ150279">
    <property type="protein sequence ID" value="PZC71634.1"/>
    <property type="molecule type" value="Genomic_DNA"/>
</dbReference>
<sequence length="86" mass="9252">MASEPVLKACQAIKNSDSCGVATVIERIQLLGLEVALHKSELEAMCFHGPQNAPPSGSQVTARRVPIGVERAMKLRRALPTFAPRT</sequence>
<proteinExistence type="predicted"/>